<dbReference type="GO" id="GO:0016757">
    <property type="term" value="F:glycosyltransferase activity"/>
    <property type="evidence" value="ECO:0007669"/>
    <property type="project" value="UniProtKB-KW"/>
</dbReference>
<proteinExistence type="predicted"/>
<dbReference type="PANTHER" id="PTHR43685:SF3">
    <property type="entry name" value="SLR2126 PROTEIN"/>
    <property type="match status" value="1"/>
</dbReference>
<dbReference type="EMBL" id="JBHRVU010000004">
    <property type="protein sequence ID" value="MFC3441138.1"/>
    <property type="molecule type" value="Genomic_DNA"/>
</dbReference>
<evidence type="ECO:0000259" key="1">
    <source>
        <dbReference type="Pfam" id="PF00535"/>
    </source>
</evidence>
<dbReference type="Pfam" id="PF00535">
    <property type="entry name" value="Glycos_transf_2"/>
    <property type="match status" value="1"/>
</dbReference>
<dbReference type="InterPro" id="IPR001173">
    <property type="entry name" value="Glyco_trans_2-like"/>
</dbReference>
<name>A0ABV7NCB4_9SPHN</name>
<protein>
    <submittedName>
        <fullName evidence="2">Glycosyltransferase family 2 protein</fullName>
        <ecNumber evidence="2">2.4.-.-</ecNumber>
    </submittedName>
</protein>
<keyword evidence="2" id="KW-0808">Transferase</keyword>
<dbReference type="RefSeq" id="WP_380794739.1">
    <property type="nucleotide sequence ID" value="NZ_JBHRVU010000004.1"/>
</dbReference>
<keyword evidence="3" id="KW-1185">Reference proteome</keyword>
<dbReference type="SUPFAM" id="SSF53448">
    <property type="entry name" value="Nucleotide-diphospho-sugar transferases"/>
    <property type="match status" value="1"/>
</dbReference>
<reference evidence="3" key="1">
    <citation type="journal article" date="2019" name="Int. J. Syst. Evol. Microbiol.">
        <title>The Global Catalogue of Microorganisms (GCM) 10K type strain sequencing project: providing services to taxonomists for standard genome sequencing and annotation.</title>
        <authorList>
            <consortium name="The Broad Institute Genomics Platform"/>
            <consortium name="The Broad Institute Genome Sequencing Center for Infectious Disease"/>
            <person name="Wu L."/>
            <person name="Ma J."/>
        </authorList>
    </citation>
    <scope>NUCLEOTIDE SEQUENCE [LARGE SCALE GENOMIC DNA]</scope>
    <source>
        <strain evidence="3">CCM 7491</strain>
    </source>
</reference>
<evidence type="ECO:0000313" key="3">
    <source>
        <dbReference type="Proteomes" id="UP001595681"/>
    </source>
</evidence>
<dbReference type="InterPro" id="IPR050834">
    <property type="entry name" value="Glycosyltransf_2"/>
</dbReference>
<feature type="domain" description="Glycosyltransferase 2-like" evidence="1">
    <location>
        <begin position="3"/>
        <end position="129"/>
    </location>
</feature>
<dbReference type="InterPro" id="IPR029044">
    <property type="entry name" value="Nucleotide-diphossugar_trans"/>
</dbReference>
<accession>A0ABV7NCB4</accession>
<organism evidence="2 3">
    <name type="scientific">Sphingobium rhizovicinum</name>
    <dbReference type="NCBI Taxonomy" id="432308"/>
    <lineage>
        <taxon>Bacteria</taxon>
        <taxon>Pseudomonadati</taxon>
        <taxon>Pseudomonadota</taxon>
        <taxon>Alphaproteobacteria</taxon>
        <taxon>Sphingomonadales</taxon>
        <taxon>Sphingomonadaceae</taxon>
        <taxon>Sphingobium</taxon>
    </lineage>
</organism>
<dbReference type="Gene3D" id="3.90.550.10">
    <property type="entry name" value="Spore Coat Polysaccharide Biosynthesis Protein SpsA, Chain A"/>
    <property type="match status" value="1"/>
</dbReference>
<evidence type="ECO:0000313" key="2">
    <source>
        <dbReference type="EMBL" id="MFC3441138.1"/>
    </source>
</evidence>
<comment type="caution">
    <text evidence="2">The sequence shown here is derived from an EMBL/GenBank/DDBJ whole genome shotgun (WGS) entry which is preliminary data.</text>
</comment>
<gene>
    <name evidence="2" type="ORF">ACFOKF_08000</name>
</gene>
<sequence>MISIIIPSHNRRDLLRSLLDALAAQQAGTPPFEVIIVADNCRDGTQAMVAAYQAPFPIRLIEQPGVGPSRARNAGVAQASTDLLLFLDDDVIPTAGLVAAHAQAHQDGTGRAVLGPYPPQPHGSGSHFRVLMRRWWNAHFNELGSPGHRFVYSDLLTGNLSLPKRIWEAVGGLDPQFAHAREDLELGVRLMKAGVAFHYAPDALGWHYEYLTTSPRSILRRTKEEGRSDALMALKHPDMGAALKAARQLRRKGRGAKIRYGVLRRTGLIDRPVIAMGPRLLSLLEGMGLARARQRMDNILREYCYARGAIEGLGAHYCSFRAQPLPAIAPPDMAIDIADGIEAAENQLTTHRPESARILYRGEEIARLGWTPVAERWSGHHLRPYLAKRAAARLVPLLLAESMQDGHAVDRISPMALHMLWTNDFSAQLHETYWQWGGGMMDLQSCNK</sequence>
<dbReference type="Proteomes" id="UP001595681">
    <property type="component" value="Unassembled WGS sequence"/>
</dbReference>
<keyword evidence="2" id="KW-0328">Glycosyltransferase</keyword>
<dbReference type="PANTHER" id="PTHR43685">
    <property type="entry name" value="GLYCOSYLTRANSFERASE"/>
    <property type="match status" value="1"/>
</dbReference>
<dbReference type="EC" id="2.4.-.-" evidence="2"/>